<keyword evidence="1" id="KW-0539">Nucleus</keyword>
<name>A0A7R8AQH3_9EURO</name>
<reference evidence="3" key="2">
    <citation type="submission" date="2021-02" db="EMBL/GenBank/DDBJ databases">
        <title>Aspergillus puulaauensis MK2 genome sequence.</title>
        <authorList>
            <person name="Futagami T."/>
            <person name="Mori K."/>
            <person name="Kadooka C."/>
            <person name="Tanaka T."/>
        </authorList>
    </citation>
    <scope>NUCLEOTIDE SEQUENCE</scope>
    <source>
        <strain evidence="3">MK2</strain>
    </source>
</reference>
<dbReference type="KEGG" id="apuu:APUU_60120S"/>
<proteinExistence type="predicted"/>
<dbReference type="PANTHER" id="PTHR47425:SF2">
    <property type="entry name" value="FARB-RELATED"/>
    <property type="match status" value="1"/>
</dbReference>
<evidence type="ECO:0000259" key="2">
    <source>
        <dbReference type="Pfam" id="PF04082"/>
    </source>
</evidence>
<sequence>MSTGPFSPEHPGQGRDNLAATEIDGQGLSAVPQFPGHVHWPSYEFLEFDEPSLEQEDRTFLANKGSLSVPEPIALDEFVRHYFLHLHPILPLLDEAEFWNSYTQCGNKSKISLLVLQAMLFAGCPYISINTLQRCGFNSKRDARSHFYKRAKFLFGLAEYHPVVRTQAAILLSHHASAAEPRAGSEWLALAIQNAHLIDRIPGRRPTGDSIQRKRLWWSIILRDRYLCLTLHRRTQVPEIPKGLDLDALDEDVLSCEIQSSLVYDPEAKVILVKILKEYYELALALSDMVPLVYASHGINTASLSGDACIDNLKKAECAKRSLEEWRSSTSLPILMAQVTHEPATLFAKLIHMYYYAARINLAHFELLIMQQQPEFVSGYDGKLRNITSELHNYMSQQSIIMEYLGHCGRSHILPLSVIGCLPMPLLTTAINISLSPSPHQREIHKRRIDTFGQIVRNLEQVYEAATMISSGMSHFLQLAYTTIQLSSEPEPVLPSNSRVYFEAGPTNEHQTTPPPPTWKDFLLQSPQAYLLISTTVDFSLSLGHLPRTDSLPDLLTCLLPRCLRICLPWDNNPVSSARSPDNVQEYFELNSRQNPPPTRGGRERSRMEILNRFRMQQQAKKAEEEFNLDYLDLSAVG</sequence>
<dbReference type="GO" id="GO:0008270">
    <property type="term" value="F:zinc ion binding"/>
    <property type="evidence" value="ECO:0007669"/>
    <property type="project" value="InterPro"/>
</dbReference>
<gene>
    <name evidence="3" type="ORF">APUU_60120S</name>
</gene>
<reference evidence="3" key="1">
    <citation type="submission" date="2021-01" db="EMBL/GenBank/DDBJ databases">
        <authorList>
            <consortium name="Aspergillus puulaauensis MK2 genome sequencing consortium"/>
            <person name="Kazuki M."/>
            <person name="Futagami T."/>
        </authorList>
    </citation>
    <scope>NUCLEOTIDE SEQUENCE</scope>
    <source>
        <strain evidence="3">MK2</strain>
    </source>
</reference>
<protein>
    <recommendedName>
        <fullName evidence="2">Xylanolytic transcriptional activator regulatory domain-containing protein</fullName>
    </recommendedName>
</protein>
<dbReference type="InterPro" id="IPR007219">
    <property type="entry name" value="XnlR_reg_dom"/>
</dbReference>
<feature type="domain" description="Xylanolytic transcriptional activator regulatory" evidence="2">
    <location>
        <begin position="80"/>
        <end position="327"/>
    </location>
</feature>
<dbReference type="CDD" id="cd12148">
    <property type="entry name" value="fungal_TF_MHR"/>
    <property type="match status" value="1"/>
</dbReference>
<dbReference type="InterPro" id="IPR052761">
    <property type="entry name" value="Fungal_Detox/Toxin_TFs"/>
</dbReference>
<dbReference type="Proteomes" id="UP000654913">
    <property type="component" value="Chromosome 6"/>
</dbReference>
<dbReference type="GeneID" id="64977077"/>
<dbReference type="AlphaFoldDB" id="A0A7R8AQH3"/>
<evidence type="ECO:0000313" key="4">
    <source>
        <dbReference type="Proteomes" id="UP000654913"/>
    </source>
</evidence>
<dbReference type="PANTHER" id="PTHR47425">
    <property type="entry name" value="FARB-RELATED"/>
    <property type="match status" value="1"/>
</dbReference>
<dbReference type="Pfam" id="PF04082">
    <property type="entry name" value="Fungal_trans"/>
    <property type="match status" value="1"/>
</dbReference>
<dbReference type="EMBL" id="AP024448">
    <property type="protein sequence ID" value="BCS27072.1"/>
    <property type="molecule type" value="Genomic_DNA"/>
</dbReference>
<organism evidence="3 4">
    <name type="scientific">Aspergillus puulaauensis</name>
    <dbReference type="NCBI Taxonomy" id="1220207"/>
    <lineage>
        <taxon>Eukaryota</taxon>
        <taxon>Fungi</taxon>
        <taxon>Dikarya</taxon>
        <taxon>Ascomycota</taxon>
        <taxon>Pezizomycotina</taxon>
        <taxon>Eurotiomycetes</taxon>
        <taxon>Eurotiomycetidae</taxon>
        <taxon>Eurotiales</taxon>
        <taxon>Aspergillaceae</taxon>
        <taxon>Aspergillus</taxon>
    </lineage>
</organism>
<evidence type="ECO:0000256" key="1">
    <source>
        <dbReference type="ARBA" id="ARBA00023242"/>
    </source>
</evidence>
<evidence type="ECO:0000313" key="3">
    <source>
        <dbReference type="EMBL" id="BCS27072.1"/>
    </source>
</evidence>
<dbReference type="OrthoDB" id="5041285at2759"/>
<accession>A0A7R8AQH3</accession>
<keyword evidence="4" id="KW-1185">Reference proteome</keyword>
<dbReference type="GO" id="GO:0006351">
    <property type="term" value="P:DNA-templated transcription"/>
    <property type="evidence" value="ECO:0007669"/>
    <property type="project" value="InterPro"/>
</dbReference>
<dbReference type="GO" id="GO:0003677">
    <property type="term" value="F:DNA binding"/>
    <property type="evidence" value="ECO:0007669"/>
    <property type="project" value="InterPro"/>
</dbReference>
<dbReference type="RefSeq" id="XP_041559266.1">
    <property type="nucleotide sequence ID" value="XM_041706930.1"/>
</dbReference>